<reference evidence="6 7" key="1">
    <citation type="submission" date="2020-09" db="EMBL/GenBank/DDBJ databases">
        <title>Diversity and distribution of actinomycetes associated with coral in the coast of Hainan.</title>
        <authorList>
            <person name="Li F."/>
        </authorList>
    </citation>
    <scope>NUCLEOTIDE SEQUENCE [LARGE SCALE GENOMIC DNA]</scope>
    <source>
        <strain evidence="6 7">HNM0947</strain>
    </source>
</reference>
<comment type="caution">
    <text evidence="6">The sequence shown here is derived from an EMBL/GenBank/DDBJ whole genome shotgun (WGS) entry which is preliminary data.</text>
</comment>
<comment type="similarity">
    <text evidence="1">Belongs to the bacterial solute-binding protein 8 family.</text>
</comment>
<accession>A0ABR9P8B9</accession>
<gene>
    <name evidence="6" type="ORF">IDM40_15355</name>
</gene>
<dbReference type="NCBIfam" id="NF038402">
    <property type="entry name" value="TroA_like"/>
    <property type="match status" value="1"/>
</dbReference>
<dbReference type="SUPFAM" id="SSF53807">
    <property type="entry name" value="Helical backbone' metal receptor"/>
    <property type="match status" value="1"/>
</dbReference>
<dbReference type="RefSeq" id="WP_193122690.1">
    <property type="nucleotide sequence ID" value="NZ_JADBGI010000012.1"/>
</dbReference>
<dbReference type="InterPro" id="IPR002491">
    <property type="entry name" value="ABC_transptr_periplasmic_BD"/>
</dbReference>
<feature type="region of interest" description="Disordered" evidence="3">
    <location>
        <begin position="23"/>
        <end position="62"/>
    </location>
</feature>
<dbReference type="PROSITE" id="PS50983">
    <property type="entry name" value="FE_B12_PBP"/>
    <property type="match status" value="1"/>
</dbReference>
<sequence>MRTARRLPAALLGAALVLTACGNDDPATDDETQDGAAAECAPPEADPDRPGVGDGTFPAAIDDDADGVEIEDEPERIVSLSPTHTEMLFAIDAGDQVEAVDEYSYYPEEAPVTDLSGYEPNVEAITEYDPDLVVVGSDNADLAGQLDSVDVPTLVLDAAQDLEGTYAQLRLLGDATGQTEAADTEADRVETEIAATVEEVCAEVGDAEPLSVYHELDDSMYAATSETFIGQIYSLFGLVNIADEADDGSAAGYPQVSAEYVVEEDPDLIFLAYGDEDTVQEIAERPAFDAVTAVADDSVELLDPDISSRWSSRVVDLTESIGDAVREQGA</sequence>
<proteinExistence type="inferred from homology"/>
<keyword evidence="7" id="KW-1185">Reference proteome</keyword>
<evidence type="ECO:0000256" key="1">
    <source>
        <dbReference type="ARBA" id="ARBA00008814"/>
    </source>
</evidence>
<dbReference type="PROSITE" id="PS51257">
    <property type="entry name" value="PROKAR_LIPOPROTEIN"/>
    <property type="match status" value="1"/>
</dbReference>
<dbReference type="InterPro" id="IPR054828">
    <property type="entry name" value="Vit_B12_bind_prot"/>
</dbReference>
<dbReference type="PANTHER" id="PTHR30535:SF34">
    <property type="entry name" value="MOLYBDATE-BINDING PROTEIN MOLA"/>
    <property type="match status" value="1"/>
</dbReference>
<dbReference type="Proteomes" id="UP000806528">
    <property type="component" value="Unassembled WGS sequence"/>
</dbReference>
<evidence type="ECO:0000256" key="3">
    <source>
        <dbReference type="SAM" id="MobiDB-lite"/>
    </source>
</evidence>
<dbReference type="EMBL" id="JADBGI010000012">
    <property type="protein sequence ID" value="MBE3000076.1"/>
    <property type="molecule type" value="Genomic_DNA"/>
</dbReference>
<dbReference type="PANTHER" id="PTHR30535">
    <property type="entry name" value="VITAMIN B12-BINDING PROTEIN"/>
    <property type="match status" value="1"/>
</dbReference>
<dbReference type="Pfam" id="PF01497">
    <property type="entry name" value="Peripla_BP_2"/>
    <property type="match status" value="1"/>
</dbReference>
<name>A0ABR9P8B9_9ACTN</name>
<feature type="domain" description="Fe/B12 periplasmic-binding" evidence="5">
    <location>
        <begin position="76"/>
        <end position="329"/>
    </location>
</feature>
<evidence type="ECO:0000313" key="6">
    <source>
        <dbReference type="EMBL" id="MBE3000076.1"/>
    </source>
</evidence>
<dbReference type="InterPro" id="IPR050902">
    <property type="entry name" value="ABC_Transporter_SBP"/>
</dbReference>
<dbReference type="CDD" id="cd01143">
    <property type="entry name" value="YvrC"/>
    <property type="match status" value="1"/>
</dbReference>
<evidence type="ECO:0000259" key="5">
    <source>
        <dbReference type="PROSITE" id="PS50983"/>
    </source>
</evidence>
<evidence type="ECO:0000313" key="7">
    <source>
        <dbReference type="Proteomes" id="UP000806528"/>
    </source>
</evidence>
<protein>
    <submittedName>
        <fullName evidence="6">ABC transporter substrate-binding protein</fullName>
    </submittedName>
</protein>
<feature type="signal peptide" evidence="4">
    <location>
        <begin position="1"/>
        <end position="22"/>
    </location>
</feature>
<feature type="chain" id="PRO_5045165341" evidence="4">
    <location>
        <begin position="23"/>
        <end position="330"/>
    </location>
</feature>
<dbReference type="Gene3D" id="3.40.50.1980">
    <property type="entry name" value="Nitrogenase molybdenum iron protein domain"/>
    <property type="match status" value="2"/>
</dbReference>
<evidence type="ECO:0000256" key="2">
    <source>
        <dbReference type="ARBA" id="ARBA00022729"/>
    </source>
</evidence>
<keyword evidence="2 4" id="KW-0732">Signal</keyword>
<organism evidence="6 7">
    <name type="scientific">Nocardiopsis coralli</name>
    <dbReference type="NCBI Taxonomy" id="2772213"/>
    <lineage>
        <taxon>Bacteria</taxon>
        <taxon>Bacillati</taxon>
        <taxon>Actinomycetota</taxon>
        <taxon>Actinomycetes</taxon>
        <taxon>Streptosporangiales</taxon>
        <taxon>Nocardiopsidaceae</taxon>
        <taxon>Nocardiopsis</taxon>
    </lineage>
</organism>
<evidence type="ECO:0000256" key="4">
    <source>
        <dbReference type="SAM" id="SignalP"/>
    </source>
</evidence>